<evidence type="ECO:0000313" key="4">
    <source>
        <dbReference type="Proteomes" id="UP000253083"/>
    </source>
</evidence>
<sequence>MTQTNMTKRYSIRELAEEFDITTRALRFYEEKGLLTPTRSKQTRTYGNADRTRLRLILRGKRLGLTLEESSDIIRMYNPGAGNQQQIQTLISKIRDKRAQLILQQQDLEHMLLDLADAEERCLQALNDAPQQRKA</sequence>
<accession>A0A395JMY9</accession>
<dbReference type="CDD" id="cd04776">
    <property type="entry name" value="HTH_GnyR"/>
    <property type="match status" value="1"/>
</dbReference>
<dbReference type="GO" id="GO:0003677">
    <property type="term" value="F:DNA binding"/>
    <property type="evidence" value="ECO:0007669"/>
    <property type="project" value="UniProtKB-KW"/>
</dbReference>
<dbReference type="Gene3D" id="1.10.1660.10">
    <property type="match status" value="1"/>
</dbReference>
<protein>
    <submittedName>
        <fullName evidence="3">MerR family transcriptional regulator</fullName>
    </submittedName>
</protein>
<dbReference type="InterPro" id="IPR047057">
    <property type="entry name" value="MerR_fam"/>
</dbReference>
<organism evidence="3 4">
    <name type="scientific">Arenicella xantha</name>
    <dbReference type="NCBI Taxonomy" id="644221"/>
    <lineage>
        <taxon>Bacteria</taxon>
        <taxon>Pseudomonadati</taxon>
        <taxon>Pseudomonadota</taxon>
        <taxon>Gammaproteobacteria</taxon>
        <taxon>Arenicellales</taxon>
        <taxon>Arenicellaceae</taxon>
        <taxon>Arenicella</taxon>
    </lineage>
</organism>
<reference evidence="3 4" key="1">
    <citation type="submission" date="2018-06" db="EMBL/GenBank/DDBJ databases">
        <title>Genomic Encyclopedia of Type Strains, Phase IV (KMG-IV): sequencing the most valuable type-strain genomes for metagenomic binning, comparative biology and taxonomic classification.</title>
        <authorList>
            <person name="Goeker M."/>
        </authorList>
    </citation>
    <scope>NUCLEOTIDE SEQUENCE [LARGE SCALE GENOMIC DNA]</scope>
    <source>
        <strain evidence="3 4">DSM 24032</strain>
    </source>
</reference>
<evidence type="ECO:0000256" key="1">
    <source>
        <dbReference type="ARBA" id="ARBA00023125"/>
    </source>
</evidence>
<dbReference type="EMBL" id="QNRT01000001">
    <property type="protein sequence ID" value="RBP53021.1"/>
    <property type="molecule type" value="Genomic_DNA"/>
</dbReference>
<dbReference type="PANTHER" id="PTHR30204">
    <property type="entry name" value="REDOX-CYCLING DRUG-SENSING TRANSCRIPTIONAL ACTIVATOR SOXR"/>
    <property type="match status" value="1"/>
</dbReference>
<evidence type="ECO:0000259" key="2">
    <source>
        <dbReference type="PROSITE" id="PS50937"/>
    </source>
</evidence>
<name>A0A395JMY9_9GAMM</name>
<dbReference type="GO" id="GO:0003700">
    <property type="term" value="F:DNA-binding transcription factor activity"/>
    <property type="evidence" value="ECO:0007669"/>
    <property type="project" value="InterPro"/>
</dbReference>
<dbReference type="InterPro" id="IPR000551">
    <property type="entry name" value="MerR-type_HTH_dom"/>
</dbReference>
<evidence type="ECO:0000313" key="3">
    <source>
        <dbReference type="EMBL" id="RBP53021.1"/>
    </source>
</evidence>
<dbReference type="InParanoid" id="A0A395JMY9"/>
<comment type="caution">
    <text evidence="3">The sequence shown here is derived from an EMBL/GenBank/DDBJ whole genome shotgun (WGS) entry which is preliminary data.</text>
</comment>
<keyword evidence="4" id="KW-1185">Reference proteome</keyword>
<keyword evidence="1" id="KW-0238">DNA-binding</keyword>
<dbReference type="SMART" id="SM00422">
    <property type="entry name" value="HTH_MERR"/>
    <property type="match status" value="1"/>
</dbReference>
<dbReference type="RefSeq" id="WP_245941722.1">
    <property type="nucleotide sequence ID" value="NZ_QNRT01000001.1"/>
</dbReference>
<dbReference type="Proteomes" id="UP000253083">
    <property type="component" value="Unassembled WGS sequence"/>
</dbReference>
<dbReference type="SUPFAM" id="SSF46955">
    <property type="entry name" value="Putative DNA-binding domain"/>
    <property type="match status" value="1"/>
</dbReference>
<dbReference type="InterPro" id="IPR009061">
    <property type="entry name" value="DNA-bd_dom_put_sf"/>
</dbReference>
<dbReference type="FunCoup" id="A0A395JMY9">
    <property type="interactions" value="172"/>
</dbReference>
<dbReference type="Pfam" id="PF13411">
    <property type="entry name" value="MerR_1"/>
    <property type="match status" value="1"/>
</dbReference>
<gene>
    <name evidence="3" type="ORF">DFR28_101406</name>
</gene>
<feature type="domain" description="HTH merR-type" evidence="2">
    <location>
        <begin position="9"/>
        <end position="76"/>
    </location>
</feature>
<proteinExistence type="predicted"/>
<dbReference type="AlphaFoldDB" id="A0A395JMY9"/>
<dbReference type="PANTHER" id="PTHR30204:SF58">
    <property type="entry name" value="HTH-TYPE TRANSCRIPTIONAL REGULATOR YFMP"/>
    <property type="match status" value="1"/>
</dbReference>
<dbReference type="PROSITE" id="PS50937">
    <property type="entry name" value="HTH_MERR_2"/>
    <property type="match status" value="1"/>
</dbReference>